<proteinExistence type="predicted"/>
<organism evidence="2">
    <name type="scientific">hydrothermal vent metagenome</name>
    <dbReference type="NCBI Taxonomy" id="652676"/>
    <lineage>
        <taxon>unclassified sequences</taxon>
        <taxon>metagenomes</taxon>
        <taxon>ecological metagenomes</taxon>
    </lineage>
</organism>
<dbReference type="EMBL" id="UOGA01000295">
    <property type="protein sequence ID" value="VAX25273.1"/>
    <property type="molecule type" value="Genomic_DNA"/>
</dbReference>
<dbReference type="SUPFAM" id="SSF48695">
    <property type="entry name" value="Multiheme cytochromes"/>
    <property type="match status" value="1"/>
</dbReference>
<protein>
    <submittedName>
        <fullName evidence="2">Uncharacterized protein</fullName>
    </submittedName>
</protein>
<sequence>MLTRSGIIAAVVFFAIVSFPFLYNIVSVDVLSNVAAEPELKIEKQGKCVEETSWMRQNHMKMLFHTREGAVREGIRLVNKSFHGCISCHPDRAEFCDKCHSYVGAKPECWNCHSYPEKGKISHEL</sequence>
<gene>
    <name evidence="2" type="ORF">MNBD_NITROSPINAE04-413</name>
</gene>
<keyword evidence="1" id="KW-0472">Membrane</keyword>
<dbReference type="InterPro" id="IPR036280">
    <property type="entry name" value="Multihaem_cyt_sf"/>
</dbReference>
<evidence type="ECO:0000313" key="2">
    <source>
        <dbReference type="EMBL" id="VAX25273.1"/>
    </source>
</evidence>
<keyword evidence="1" id="KW-0812">Transmembrane</keyword>
<feature type="transmembrane region" description="Helical" evidence="1">
    <location>
        <begin position="7"/>
        <end position="26"/>
    </location>
</feature>
<accession>A0A3B1CKN2</accession>
<evidence type="ECO:0000256" key="1">
    <source>
        <dbReference type="SAM" id="Phobius"/>
    </source>
</evidence>
<name>A0A3B1CKN2_9ZZZZ</name>
<dbReference type="AlphaFoldDB" id="A0A3B1CKN2"/>
<keyword evidence="1" id="KW-1133">Transmembrane helix</keyword>
<reference evidence="2" key="1">
    <citation type="submission" date="2018-06" db="EMBL/GenBank/DDBJ databases">
        <authorList>
            <person name="Zhirakovskaya E."/>
        </authorList>
    </citation>
    <scope>NUCLEOTIDE SEQUENCE</scope>
</reference>